<gene>
    <name evidence="2" type="ORF">COCNU_03G003900</name>
</gene>
<reference evidence="2" key="2">
    <citation type="submission" date="2019-07" db="EMBL/GenBank/DDBJ databases">
        <authorList>
            <person name="Yang Y."/>
            <person name="Bocs S."/>
            <person name="Baudouin L."/>
        </authorList>
    </citation>
    <scope>NUCLEOTIDE SEQUENCE</scope>
    <source>
        <tissue evidence="2">Spear leaf of Hainan Tall coconut</tissue>
    </source>
</reference>
<protein>
    <submittedName>
        <fullName evidence="2">Putative Patatin</fullName>
    </submittedName>
</protein>
<name>A0A8K0MYR9_COCNU</name>
<proteinExistence type="predicted"/>
<dbReference type="Proteomes" id="UP000797356">
    <property type="component" value="Chromosome 3"/>
</dbReference>
<evidence type="ECO:0000313" key="3">
    <source>
        <dbReference type="Proteomes" id="UP000797356"/>
    </source>
</evidence>
<accession>A0A8K0MYR9</accession>
<evidence type="ECO:0000313" key="2">
    <source>
        <dbReference type="EMBL" id="KAG1334271.1"/>
    </source>
</evidence>
<dbReference type="EMBL" id="CM017874">
    <property type="protein sequence ID" value="KAG1334271.1"/>
    <property type="molecule type" value="Genomic_DNA"/>
</dbReference>
<evidence type="ECO:0000256" key="1">
    <source>
        <dbReference type="SAM" id="MobiDB-lite"/>
    </source>
</evidence>
<feature type="region of interest" description="Disordered" evidence="1">
    <location>
        <begin position="101"/>
        <end position="137"/>
    </location>
</feature>
<dbReference type="AlphaFoldDB" id="A0A8K0MYR9"/>
<sequence length="186" mass="20618">MSSRYLAVMVLLVDGTSMNLPFMMIEHIKSAAGRSKEKTCLPYDMVFILLFTDAGIDSNGEDSKSFTYTDYYTIQSLHRMKFGKKNSVWIREIEGVYPHVSGSSSSTSDSARPSSPAPVVAPSSSVPTPTLDSVAGEHHPISPHTPAIFYSFSANSIVEQVMEHIFKKIDDMFSNIKLQITRSLEE</sequence>
<comment type="caution">
    <text evidence="2">The sequence shown here is derived from an EMBL/GenBank/DDBJ whole genome shotgun (WGS) entry which is preliminary data.</text>
</comment>
<reference evidence="2" key="1">
    <citation type="journal article" date="2017" name="Gigascience">
        <title>The genome draft of coconut (Cocos nucifera).</title>
        <authorList>
            <person name="Xiao Y."/>
            <person name="Xu P."/>
            <person name="Fan H."/>
            <person name="Baudouin L."/>
            <person name="Xia W."/>
            <person name="Bocs S."/>
            <person name="Xu J."/>
            <person name="Li Q."/>
            <person name="Guo A."/>
            <person name="Zhou L."/>
            <person name="Li J."/>
            <person name="Wu Y."/>
            <person name="Ma Z."/>
            <person name="Armero A."/>
            <person name="Issali A.E."/>
            <person name="Liu N."/>
            <person name="Peng M."/>
            <person name="Yang Y."/>
        </authorList>
    </citation>
    <scope>NUCLEOTIDE SEQUENCE</scope>
    <source>
        <tissue evidence="2">Spear leaf of Hainan Tall coconut</tissue>
    </source>
</reference>
<organism evidence="2 3">
    <name type="scientific">Cocos nucifera</name>
    <name type="common">Coconut palm</name>
    <dbReference type="NCBI Taxonomy" id="13894"/>
    <lineage>
        <taxon>Eukaryota</taxon>
        <taxon>Viridiplantae</taxon>
        <taxon>Streptophyta</taxon>
        <taxon>Embryophyta</taxon>
        <taxon>Tracheophyta</taxon>
        <taxon>Spermatophyta</taxon>
        <taxon>Magnoliopsida</taxon>
        <taxon>Liliopsida</taxon>
        <taxon>Arecaceae</taxon>
        <taxon>Arecoideae</taxon>
        <taxon>Cocoseae</taxon>
        <taxon>Attaleinae</taxon>
        <taxon>Cocos</taxon>
    </lineage>
</organism>
<keyword evidence="3" id="KW-1185">Reference proteome</keyword>
<feature type="compositionally biased region" description="Low complexity" evidence="1">
    <location>
        <begin position="101"/>
        <end position="130"/>
    </location>
</feature>